<accession>A0AAV7NKY1</accession>
<evidence type="ECO:0000313" key="1">
    <source>
        <dbReference type="EMBL" id="KAJ1115779.1"/>
    </source>
</evidence>
<evidence type="ECO:0000313" key="2">
    <source>
        <dbReference type="Proteomes" id="UP001066276"/>
    </source>
</evidence>
<reference evidence="1" key="1">
    <citation type="journal article" date="2022" name="bioRxiv">
        <title>Sequencing and chromosome-scale assembly of the giantPleurodeles waltlgenome.</title>
        <authorList>
            <person name="Brown T."/>
            <person name="Elewa A."/>
            <person name="Iarovenko S."/>
            <person name="Subramanian E."/>
            <person name="Araus A.J."/>
            <person name="Petzold A."/>
            <person name="Susuki M."/>
            <person name="Suzuki K.-i.T."/>
            <person name="Hayashi T."/>
            <person name="Toyoda A."/>
            <person name="Oliveira C."/>
            <person name="Osipova E."/>
            <person name="Leigh N.D."/>
            <person name="Simon A."/>
            <person name="Yun M.H."/>
        </authorList>
    </citation>
    <scope>NUCLEOTIDE SEQUENCE</scope>
    <source>
        <strain evidence="1">20211129_DDA</strain>
        <tissue evidence="1">Liver</tissue>
    </source>
</reference>
<dbReference type="AlphaFoldDB" id="A0AAV7NKY1"/>
<protein>
    <submittedName>
        <fullName evidence="1">Uncharacterized protein</fullName>
    </submittedName>
</protein>
<proteinExistence type="predicted"/>
<keyword evidence="2" id="KW-1185">Reference proteome</keyword>
<organism evidence="1 2">
    <name type="scientific">Pleurodeles waltl</name>
    <name type="common">Iberian ribbed newt</name>
    <dbReference type="NCBI Taxonomy" id="8319"/>
    <lineage>
        <taxon>Eukaryota</taxon>
        <taxon>Metazoa</taxon>
        <taxon>Chordata</taxon>
        <taxon>Craniata</taxon>
        <taxon>Vertebrata</taxon>
        <taxon>Euteleostomi</taxon>
        <taxon>Amphibia</taxon>
        <taxon>Batrachia</taxon>
        <taxon>Caudata</taxon>
        <taxon>Salamandroidea</taxon>
        <taxon>Salamandridae</taxon>
        <taxon>Pleurodelinae</taxon>
        <taxon>Pleurodeles</taxon>
    </lineage>
</organism>
<dbReference type="EMBL" id="JANPWB010000012">
    <property type="protein sequence ID" value="KAJ1115779.1"/>
    <property type="molecule type" value="Genomic_DNA"/>
</dbReference>
<comment type="caution">
    <text evidence="1">The sequence shown here is derived from an EMBL/GenBank/DDBJ whole genome shotgun (WGS) entry which is preliminary data.</text>
</comment>
<sequence length="163" mass="18544">MDLIPLDPSPYRCLEKMYGIERDDNEEDFTTTSMEGAKKLLACEGTRLDDESLQDSQARSSEQLMQSLIREVINGFSVTQANQKEIQEVCEGLADKLHVLTQRTQALEVSVEKLQGITTRDRQKIDNLKVSYKESLDKLESLLPPPKVFGLRSSEYRTQRSST</sequence>
<gene>
    <name evidence="1" type="ORF">NDU88_004001</name>
</gene>
<name>A0AAV7NKY1_PLEWA</name>
<dbReference type="Proteomes" id="UP001066276">
    <property type="component" value="Chromosome 8"/>
</dbReference>